<proteinExistence type="predicted"/>
<accession>A0A917VZM3</accession>
<dbReference type="Proteomes" id="UP000638263">
    <property type="component" value="Unassembled WGS sequence"/>
</dbReference>
<organism evidence="1 2">
    <name type="scientific">Nocardia jinanensis</name>
    <dbReference type="NCBI Taxonomy" id="382504"/>
    <lineage>
        <taxon>Bacteria</taxon>
        <taxon>Bacillati</taxon>
        <taxon>Actinomycetota</taxon>
        <taxon>Actinomycetes</taxon>
        <taxon>Mycobacteriales</taxon>
        <taxon>Nocardiaceae</taxon>
        <taxon>Nocardia</taxon>
    </lineage>
</organism>
<protein>
    <submittedName>
        <fullName evidence="1">Uncharacterized protein</fullName>
    </submittedName>
</protein>
<gene>
    <name evidence="1" type="ORF">GCM10011588_68810</name>
</gene>
<dbReference type="EMBL" id="BMMH01000035">
    <property type="protein sequence ID" value="GGL44318.1"/>
    <property type="molecule type" value="Genomic_DNA"/>
</dbReference>
<evidence type="ECO:0000313" key="2">
    <source>
        <dbReference type="Proteomes" id="UP000638263"/>
    </source>
</evidence>
<reference evidence="1" key="2">
    <citation type="submission" date="2020-09" db="EMBL/GenBank/DDBJ databases">
        <authorList>
            <person name="Sun Q."/>
            <person name="Zhou Y."/>
        </authorList>
    </citation>
    <scope>NUCLEOTIDE SEQUENCE</scope>
    <source>
        <strain evidence="1">CGMCC 4.3508</strain>
    </source>
</reference>
<evidence type="ECO:0000313" key="1">
    <source>
        <dbReference type="EMBL" id="GGL44318.1"/>
    </source>
</evidence>
<name>A0A917VZM3_9NOCA</name>
<keyword evidence="2" id="KW-1185">Reference proteome</keyword>
<reference evidence="1" key="1">
    <citation type="journal article" date="2014" name="Int. J. Syst. Evol. Microbiol.">
        <title>Complete genome sequence of Corynebacterium casei LMG S-19264T (=DSM 44701T), isolated from a smear-ripened cheese.</title>
        <authorList>
            <consortium name="US DOE Joint Genome Institute (JGI-PGF)"/>
            <person name="Walter F."/>
            <person name="Albersmeier A."/>
            <person name="Kalinowski J."/>
            <person name="Ruckert C."/>
        </authorList>
    </citation>
    <scope>NUCLEOTIDE SEQUENCE</scope>
    <source>
        <strain evidence="1">CGMCC 4.3508</strain>
    </source>
</reference>
<comment type="caution">
    <text evidence="1">The sequence shown here is derived from an EMBL/GenBank/DDBJ whole genome shotgun (WGS) entry which is preliminary data.</text>
</comment>
<dbReference type="AlphaFoldDB" id="A0A917VZM3"/>
<sequence length="60" mass="6764">MPSQHRFPVMTVRADPELHERSKAAVAAIDSNLNAHVVAFLRWLVHDTDEFPTRPAEPTS</sequence>